<accession>A0A392VHW1</accession>
<feature type="domain" description="Retrotransposon gag" evidence="1">
    <location>
        <begin position="3"/>
        <end position="50"/>
    </location>
</feature>
<protein>
    <submittedName>
        <fullName evidence="2">Gag polyprotein</fullName>
    </submittedName>
</protein>
<sequence length="60" mass="7216">EFTWENFKRKFLAKYFPETAIERYEEEFLKLHQGGMNVEAYAKKFESLSRFTCVVVSKVD</sequence>
<dbReference type="AlphaFoldDB" id="A0A392VHW1"/>
<dbReference type="Proteomes" id="UP000265520">
    <property type="component" value="Unassembled WGS sequence"/>
</dbReference>
<evidence type="ECO:0000259" key="1">
    <source>
        <dbReference type="Pfam" id="PF03732"/>
    </source>
</evidence>
<name>A0A392VHW1_9FABA</name>
<evidence type="ECO:0000313" key="3">
    <source>
        <dbReference type="Proteomes" id="UP000265520"/>
    </source>
</evidence>
<evidence type="ECO:0000313" key="2">
    <source>
        <dbReference type="EMBL" id="MCI86405.1"/>
    </source>
</evidence>
<reference evidence="2 3" key="1">
    <citation type="journal article" date="2018" name="Front. Plant Sci.">
        <title>Red Clover (Trifolium pratense) and Zigzag Clover (T. medium) - A Picture of Genomic Similarities and Differences.</title>
        <authorList>
            <person name="Dluhosova J."/>
            <person name="Istvanek J."/>
            <person name="Nedelnik J."/>
            <person name="Repkova J."/>
        </authorList>
    </citation>
    <scope>NUCLEOTIDE SEQUENCE [LARGE SCALE GENOMIC DNA]</scope>
    <source>
        <strain evidence="3">cv. 10/8</strain>
        <tissue evidence="2">Leaf</tissue>
    </source>
</reference>
<organism evidence="2 3">
    <name type="scientific">Trifolium medium</name>
    <dbReference type="NCBI Taxonomy" id="97028"/>
    <lineage>
        <taxon>Eukaryota</taxon>
        <taxon>Viridiplantae</taxon>
        <taxon>Streptophyta</taxon>
        <taxon>Embryophyta</taxon>
        <taxon>Tracheophyta</taxon>
        <taxon>Spermatophyta</taxon>
        <taxon>Magnoliopsida</taxon>
        <taxon>eudicotyledons</taxon>
        <taxon>Gunneridae</taxon>
        <taxon>Pentapetalae</taxon>
        <taxon>rosids</taxon>
        <taxon>fabids</taxon>
        <taxon>Fabales</taxon>
        <taxon>Fabaceae</taxon>
        <taxon>Papilionoideae</taxon>
        <taxon>50 kb inversion clade</taxon>
        <taxon>NPAAA clade</taxon>
        <taxon>Hologalegina</taxon>
        <taxon>IRL clade</taxon>
        <taxon>Trifolieae</taxon>
        <taxon>Trifolium</taxon>
    </lineage>
</organism>
<dbReference type="InterPro" id="IPR005162">
    <property type="entry name" value="Retrotrans_gag_dom"/>
</dbReference>
<proteinExistence type="predicted"/>
<feature type="non-terminal residue" evidence="2">
    <location>
        <position position="1"/>
    </location>
</feature>
<comment type="caution">
    <text evidence="2">The sequence shown here is derived from an EMBL/GenBank/DDBJ whole genome shotgun (WGS) entry which is preliminary data.</text>
</comment>
<dbReference type="EMBL" id="LXQA011139630">
    <property type="protein sequence ID" value="MCI86405.1"/>
    <property type="molecule type" value="Genomic_DNA"/>
</dbReference>
<dbReference type="Pfam" id="PF03732">
    <property type="entry name" value="Retrotrans_gag"/>
    <property type="match status" value="1"/>
</dbReference>
<keyword evidence="3" id="KW-1185">Reference proteome</keyword>